<keyword evidence="1" id="KW-0472">Membrane</keyword>
<gene>
    <name evidence="4" type="ORF">E2L08_09515</name>
</gene>
<keyword evidence="1" id="KW-0812">Transmembrane</keyword>
<dbReference type="EMBL" id="SNAA01000009">
    <property type="protein sequence ID" value="TDL79534.1"/>
    <property type="molecule type" value="Genomic_DNA"/>
</dbReference>
<dbReference type="Proteomes" id="UP000295701">
    <property type="component" value="Unassembled WGS sequence"/>
</dbReference>
<feature type="transmembrane region" description="Helical" evidence="1">
    <location>
        <begin position="358"/>
        <end position="377"/>
    </location>
</feature>
<keyword evidence="2" id="KW-0732">Signal</keyword>
<dbReference type="GO" id="GO:0016020">
    <property type="term" value="C:membrane"/>
    <property type="evidence" value="ECO:0007669"/>
    <property type="project" value="InterPro"/>
</dbReference>
<dbReference type="GO" id="GO:0008381">
    <property type="term" value="F:mechanosensitive monoatomic ion channel activity"/>
    <property type="evidence" value="ECO:0007669"/>
    <property type="project" value="UniProtKB-ARBA"/>
</dbReference>
<dbReference type="AlphaFoldDB" id="A0A4R6A9Z7"/>
<feature type="chain" id="PRO_5020581038" evidence="2">
    <location>
        <begin position="21"/>
        <end position="550"/>
    </location>
</feature>
<dbReference type="PANTHER" id="PTHR30566">
    <property type="entry name" value="YNAI-RELATED MECHANOSENSITIVE ION CHANNEL"/>
    <property type="match status" value="1"/>
</dbReference>
<sequence length="550" mass="60331">MRVLAILVALVAALALPARAQEGASGPVGTYFEIDALNAGLGAPPDTMQRDTPQSAVESFLDAVDRDDYAAAAHMLDLREIPAVEQATRGPELARKLKELLDRRAILTWRTLLERPDALNAQLSSNATMAGEPRRSLLLGVLDRGPRETAIRLNRLRVGEEPPVWVFSSETVTDVPALYELYGPTRLENALPPWLKIETPMGLRLWEVIGLPVIAIGAALAGWLVWLIFDRLSRVAQWGWARLVLRALRWPSIILAVATMIVVASQHVFTFPGLVTAIVTPVSLLGYVAAVLIFAITLIDEVLDRIVTFDSDALADSGKTSVRAMATLMTAGRRIVIVLAVIVGVGIVLASSNVFRSLGFSLLASAGALTLVFGFAGRQVLGNILASLQIAMNRSARIGDRVIYEGYFSTVERIHFTFVQLRIWNGNRLVVPVAEFVSGRFENWSMTEDGMTISATLTLHHHADIDAMRKRFFELCEEEDEITPKDQCAVHVMSQDAFGQKVRFQAPVPDPDTCWPTETAMRERLIAAAQRMEAETGRPVLPEIGFDQPG</sequence>
<accession>A0A4R6A9Z7</accession>
<dbReference type="InterPro" id="IPR010920">
    <property type="entry name" value="LSM_dom_sf"/>
</dbReference>
<feature type="transmembrane region" description="Helical" evidence="1">
    <location>
        <begin position="250"/>
        <end position="269"/>
    </location>
</feature>
<organism evidence="4 5">
    <name type="scientific">Palleronia sediminis</name>
    <dbReference type="NCBI Taxonomy" id="2547833"/>
    <lineage>
        <taxon>Bacteria</taxon>
        <taxon>Pseudomonadati</taxon>
        <taxon>Pseudomonadota</taxon>
        <taxon>Alphaproteobacteria</taxon>
        <taxon>Rhodobacterales</taxon>
        <taxon>Roseobacteraceae</taxon>
        <taxon>Palleronia</taxon>
    </lineage>
</organism>
<dbReference type="Pfam" id="PF00924">
    <property type="entry name" value="MS_channel_2nd"/>
    <property type="match status" value="1"/>
</dbReference>
<reference evidence="4 5" key="1">
    <citation type="submission" date="2019-03" db="EMBL/GenBank/DDBJ databases">
        <title>Primorskyibacter sp. SS33 isolated from sediments.</title>
        <authorList>
            <person name="Xunke S."/>
        </authorList>
    </citation>
    <scope>NUCLEOTIDE SEQUENCE [LARGE SCALE GENOMIC DNA]</scope>
    <source>
        <strain evidence="4 5">SS33</strain>
    </source>
</reference>
<evidence type="ECO:0000313" key="5">
    <source>
        <dbReference type="Proteomes" id="UP000295701"/>
    </source>
</evidence>
<evidence type="ECO:0000256" key="1">
    <source>
        <dbReference type="SAM" id="Phobius"/>
    </source>
</evidence>
<protein>
    <submittedName>
        <fullName evidence="4">Mechanosensitive ion channel</fullName>
    </submittedName>
</protein>
<dbReference type="Gene3D" id="1.10.287.1260">
    <property type="match status" value="1"/>
</dbReference>
<dbReference type="RefSeq" id="WP_168771111.1">
    <property type="nucleotide sequence ID" value="NZ_SNAA01000009.1"/>
</dbReference>
<feature type="transmembrane region" description="Helical" evidence="1">
    <location>
        <begin position="275"/>
        <end position="299"/>
    </location>
</feature>
<dbReference type="SUPFAM" id="SSF50182">
    <property type="entry name" value="Sm-like ribonucleoproteins"/>
    <property type="match status" value="1"/>
</dbReference>
<feature type="signal peptide" evidence="2">
    <location>
        <begin position="1"/>
        <end position="20"/>
    </location>
</feature>
<comment type="caution">
    <text evidence="4">The sequence shown here is derived from an EMBL/GenBank/DDBJ whole genome shotgun (WGS) entry which is preliminary data.</text>
</comment>
<feature type="domain" description="Mechanosensitive ion channel MscS" evidence="3">
    <location>
        <begin position="380"/>
        <end position="445"/>
    </location>
</feature>
<keyword evidence="5" id="KW-1185">Reference proteome</keyword>
<name>A0A4R6A9Z7_9RHOB</name>
<evidence type="ECO:0000313" key="4">
    <source>
        <dbReference type="EMBL" id="TDL79534.1"/>
    </source>
</evidence>
<proteinExistence type="predicted"/>
<feature type="transmembrane region" description="Helical" evidence="1">
    <location>
        <begin position="205"/>
        <end position="229"/>
    </location>
</feature>
<keyword evidence="1" id="KW-1133">Transmembrane helix</keyword>
<evidence type="ECO:0000259" key="3">
    <source>
        <dbReference type="Pfam" id="PF00924"/>
    </source>
</evidence>
<dbReference type="InterPro" id="IPR006685">
    <property type="entry name" value="MscS_channel_2nd"/>
</dbReference>
<dbReference type="PANTHER" id="PTHR30566:SF25">
    <property type="entry name" value="INNER MEMBRANE PROTEIN"/>
    <property type="match status" value="1"/>
</dbReference>
<feature type="transmembrane region" description="Helical" evidence="1">
    <location>
        <begin position="335"/>
        <end position="352"/>
    </location>
</feature>
<evidence type="ECO:0000256" key="2">
    <source>
        <dbReference type="SAM" id="SignalP"/>
    </source>
</evidence>